<reference evidence="1 2" key="1">
    <citation type="submission" date="2011-02" db="EMBL/GenBank/DDBJ databases">
        <authorList>
            <person name="Muzny D."/>
            <person name="Qin X."/>
            <person name="Buhay C."/>
            <person name="Dugan-Rocha S."/>
            <person name="Ding Y."/>
            <person name="Chen G."/>
            <person name="Hawes A."/>
            <person name="Holder M."/>
            <person name="Jhangiani S."/>
            <person name="Johnson A."/>
            <person name="Khan Z."/>
            <person name="Li Z."/>
            <person name="Liu W."/>
            <person name="Liu X."/>
            <person name="Perez L."/>
            <person name="Shen H."/>
            <person name="Wang Q."/>
            <person name="Watt J."/>
            <person name="Xi L."/>
            <person name="Xin Y."/>
            <person name="Zhou J."/>
            <person name="Deng J."/>
            <person name="Jiang H."/>
            <person name="Liu Y."/>
            <person name="Qu J."/>
            <person name="Song X.-Z."/>
            <person name="Zhang L."/>
            <person name="Villasana D."/>
            <person name="Johnson A."/>
            <person name="Liu J."/>
            <person name="Liyanage D."/>
            <person name="Lorensuhewa L."/>
            <person name="Robinson T."/>
            <person name="Song A."/>
            <person name="Song B.-B."/>
            <person name="Dinh H."/>
            <person name="Thornton R."/>
            <person name="Coyle M."/>
            <person name="Francisco L."/>
            <person name="Jackson L."/>
            <person name="Javaid M."/>
            <person name="Korchina V."/>
            <person name="Kovar C."/>
            <person name="Mata R."/>
            <person name="Mathew T."/>
            <person name="Ngo R."/>
            <person name="Nguyen L."/>
            <person name="Nguyen N."/>
            <person name="Okwuonu G."/>
            <person name="Ongeri F."/>
            <person name="Pham C."/>
            <person name="Simmons D."/>
            <person name="Wilczek-Boney K."/>
            <person name="Hale W."/>
            <person name="Jakkamsetti A."/>
            <person name="Pham P."/>
            <person name="Ruth R."/>
            <person name="San Lucas F."/>
            <person name="Warren J."/>
            <person name="Zhang J."/>
            <person name="Zhao Z."/>
            <person name="Zhou C."/>
            <person name="Zhu D."/>
            <person name="Lee S."/>
            <person name="Bess C."/>
            <person name="Blankenburg K."/>
            <person name="Forbes L."/>
            <person name="Fu Q."/>
            <person name="Gubbala S."/>
            <person name="Hirani K."/>
            <person name="Jayaseelan J.C."/>
            <person name="Lara F."/>
            <person name="Munidasa M."/>
            <person name="Palculict T."/>
            <person name="Patil S."/>
            <person name="Pu L.-L."/>
            <person name="Saada N."/>
            <person name="Tang L."/>
            <person name="Weissenberger G."/>
            <person name="Zhu Y."/>
            <person name="Hemphill L."/>
            <person name="Shang Y."/>
            <person name="Youmans B."/>
            <person name="Ayvaz T."/>
            <person name="Ross M."/>
            <person name="Santibanez J."/>
            <person name="Aqrawi P."/>
            <person name="Gross S."/>
            <person name="Joshi V."/>
            <person name="Fowler G."/>
            <person name="Nazareth L."/>
            <person name="Reid J."/>
            <person name="Worley K."/>
            <person name="Petrosino J."/>
            <person name="Highlander S."/>
            <person name="Gibbs R."/>
        </authorList>
    </citation>
    <scope>NUCLEOTIDE SEQUENCE [LARGE SCALE GENOMIC DNA]</scope>
    <source>
        <strain evidence="1 2">DSM 15829</strain>
    </source>
</reference>
<sequence length="53" mass="6150">MVLISKVKVELKGLARCQRANHMTKDFKTFAYANSVKLTHKHVVILQQLSFMF</sequence>
<dbReference type="Proteomes" id="UP000005947">
    <property type="component" value="Unassembled WGS sequence"/>
</dbReference>
<protein>
    <submittedName>
        <fullName evidence="1">Uncharacterized protein</fullName>
    </submittedName>
</protein>
<gene>
    <name evidence="1" type="ORF">HMPREF0091_10911</name>
</gene>
<accession>F1T611</accession>
<dbReference type="AlphaFoldDB" id="F1T611"/>
<evidence type="ECO:0000313" key="2">
    <source>
        <dbReference type="Proteomes" id="UP000005947"/>
    </source>
</evidence>
<evidence type="ECO:0000313" key="1">
    <source>
        <dbReference type="EMBL" id="EGF22916.1"/>
    </source>
</evidence>
<proteinExistence type="predicted"/>
<name>F1T611_9ACTN</name>
<dbReference type="EMBL" id="ACGK02000002">
    <property type="protein sequence ID" value="EGF22916.1"/>
    <property type="molecule type" value="Genomic_DNA"/>
</dbReference>
<comment type="caution">
    <text evidence="1">The sequence shown here is derived from an EMBL/GenBank/DDBJ whole genome shotgun (WGS) entry which is preliminary data.</text>
</comment>
<keyword evidence="2" id="KW-1185">Reference proteome</keyword>
<organism evidence="1 2">
    <name type="scientific">Fannyhessea vaginae DSM 15829</name>
    <dbReference type="NCBI Taxonomy" id="525256"/>
    <lineage>
        <taxon>Bacteria</taxon>
        <taxon>Bacillati</taxon>
        <taxon>Actinomycetota</taxon>
        <taxon>Coriobacteriia</taxon>
        <taxon>Coriobacteriales</taxon>
        <taxon>Atopobiaceae</taxon>
        <taxon>Fannyhessea</taxon>
    </lineage>
</organism>